<dbReference type="OrthoDB" id="272357at2759"/>
<evidence type="ECO:0000256" key="13">
    <source>
        <dbReference type="PROSITE-ProRule" id="PRU00453"/>
    </source>
</evidence>
<dbReference type="Pfam" id="PF25790">
    <property type="entry name" value="BCD1"/>
    <property type="match status" value="1"/>
</dbReference>
<accession>A0A5P1E9F5</accession>
<dbReference type="PROSITE" id="PS51083">
    <property type="entry name" value="ZF_HIT"/>
    <property type="match status" value="1"/>
</dbReference>
<evidence type="ECO:0000256" key="2">
    <source>
        <dbReference type="ARBA" id="ARBA00022517"/>
    </source>
</evidence>
<reference evidence="16" key="1">
    <citation type="journal article" date="2017" name="Nat. Commun.">
        <title>The asparagus genome sheds light on the origin and evolution of a young Y chromosome.</title>
        <authorList>
            <person name="Harkess A."/>
            <person name="Zhou J."/>
            <person name="Xu C."/>
            <person name="Bowers J.E."/>
            <person name="Van der Hulst R."/>
            <person name="Ayyampalayam S."/>
            <person name="Mercati F."/>
            <person name="Riccardi P."/>
            <person name="McKain M.R."/>
            <person name="Kakrana A."/>
            <person name="Tang H."/>
            <person name="Ray J."/>
            <person name="Groenendijk J."/>
            <person name="Arikit S."/>
            <person name="Mathioni S.M."/>
            <person name="Nakano M."/>
            <person name="Shan H."/>
            <person name="Telgmann-Rauber A."/>
            <person name="Kanno A."/>
            <person name="Yue Z."/>
            <person name="Chen H."/>
            <person name="Li W."/>
            <person name="Chen Y."/>
            <person name="Xu X."/>
            <person name="Zhang Y."/>
            <person name="Luo S."/>
            <person name="Chen H."/>
            <person name="Gao J."/>
            <person name="Mao Z."/>
            <person name="Pires J.C."/>
            <person name="Luo M."/>
            <person name="Kudrna D."/>
            <person name="Wing R.A."/>
            <person name="Meyers B.C."/>
            <person name="Yi K."/>
            <person name="Kong H."/>
            <person name="Lavrijsen P."/>
            <person name="Sunseri F."/>
            <person name="Falavigna A."/>
            <person name="Ye Y."/>
            <person name="Leebens-Mack J.H."/>
            <person name="Chen G."/>
        </authorList>
    </citation>
    <scope>NUCLEOTIDE SEQUENCE [LARGE SCALE GENOMIC DNA]</scope>
    <source>
        <strain evidence="16">cv. DH0086</strain>
    </source>
</reference>
<evidence type="ECO:0000256" key="7">
    <source>
        <dbReference type="ARBA" id="ARBA00022843"/>
    </source>
</evidence>
<dbReference type="EMBL" id="CM007389">
    <property type="protein sequence ID" value="ONK58125.1"/>
    <property type="molecule type" value="Genomic_DNA"/>
</dbReference>
<evidence type="ECO:0000256" key="12">
    <source>
        <dbReference type="ARBA" id="ARBA00077531"/>
    </source>
</evidence>
<evidence type="ECO:0000256" key="1">
    <source>
        <dbReference type="ARBA" id="ARBA00022499"/>
    </source>
</evidence>
<dbReference type="Gramene" id="ONK58125">
    <property type="protein sequence ID" value="ONK58125"/>
    <property type="gene ID" value="A4U43_C09F8470"/>
</dbReference>
<dbReference type="InterPro" id="IPR057721">
    <property type="entry name" value="BCD1_alpha/beta"/>
</dbReference>
<proteinExistence type="inferred from homology"/>
<dbReference type="InterPro" id="IPR051639">
    <property type="entry name" value="BCD1"/>
</dbReference>
<dbReference type="GO" id="GO:0005634">
    <property type="term" value="C:nucleus"/>
    <property type="evidence" value="ECO:0007669"/>
    <property type="project" value="TreeGrafter"/>
</dbReference>
<dbReference type="Gene3D" id="3.30.60.190">
    <property type="match status" value="1"/>
</dbReference>
<evidence type="ECO:0000259" key="14">
    <source>
        <dbReference type="PROSITE" id="PS51083"/>
    </source>
</evidence>
<evidence type="ECO:0000256" key="6">
    <source>
        <dbReference type="ARBA" id="ARBA00022833"/>
    </source>
</evidence>
<evidence type="ECO:0000256" key="4">
    <source>
        <dbReference type="ARBA" id="ARBA00022723"/>
    </source>
</evidence>
<evidence type="ECO:0000256" key="8">
    <source>
        <dbReference type="ARBA" id="ARBA00049598"/>
    </source>
</evidence>
<dbReference type="Pfam" id="PF04438">
    <property type="entry name" value="zf-HIT"/>
    <property type="match status" value="1"/>
</dbReference>
<evidence type="ECO:0000313" key="15">
    <source>
        <dbReference type="EMBL" id="ONK58125.1"/>
    </source>
</evidence>
<protein>
    <recommendedName>
        <fullName evidence="11">Box C/D snoRNA protein 1</fullName>
    </recommendedName>
    <alternativeName>
        <fullName evidence="12">Zinc finger HIT domain-containing protein 6</fullName>
    </alternativeName>
</protein>
<dbReference type="PANTHER" id="PTHR13483">
    <property type="entry name" value="BOX C_D SNORNA PROTEIN 1-RELATED"/>
    <property type="match status" value="1"/>
</dbReference>
<dbReference type="GO" id="GO:0048254">
    <property type="term" value="P:snoRNA localization"/>
    <property type="evidence" value="ECO:0007669"/>
    <property type="project" value="TreeGrafter"/>
</dbReference>
<keyword evidence="5 13" id="KW-0863">Zinc-finger</keyword>
<dbReference type="GO" id="GO:0008270">
    <property type="term" value="F:zinc ion binding"/>
    <property type="evidence" value="ECO:0007669"/>
    <property type="project" value="UniProtKB-UniRule"/>
</dbReference>
<comment type="function">
    <text evidence="8">Required for box C/D snoRNAs accumulation involved in snoRNA processing, snoRNA transport to the nucleolus and ribosome biogenesis.</text>
</comment>
<organism evidence="15 16">
    <name type="scientific">Asparagus officinalis</name>
    <name type="common">Garden asparagus</name>
    <dbReference type="NCBI Taxonomy" id="4686"/>
    <lineage>
        <taxon>Eukaryota</taxon>
        <taxon>Viridiplantae</taxon>
        <taxon>Streptophyta</taxon>
        <taxon>Embryophyta</taxon>
        <taxon>Tracheophyta</taxon>
        <taxon>Spermatophyta</taxon>
        <taxon>Magnoliopsida</taxon>
        <taxon>Liliopsida</taxon>
        <taxon>Asparagales</taxon>
        <taxon>Asparagaceae</taxon>
        <taxon>Asparagoideae</taxon>
        <taxon>Asparagus</taxon>
    </lineage>
</organism>
<evidence type="ECO:0000256" key="5">
    <source>
        <dbReference type="ARBA" id="ARBA00022771"/>
    </source>
</evidence>
<keyword evidence="4" id="KW-0479">Metal-binding</keyword>
<keyword evidence="6" id="KW-0862">Zinc</keyword>
<keyword evidence="16" id="KW-1185">Reference proteome</keyword>
<dbReference type="CDD" id="cd23023">
    <property type="entry name" value="zf-HIT_BCD1"/>
    <property type="match status" value="1"/>
</dbReference>
<dbReference type="GO" id="GO:0070761">
    <property type="term" value="C:pre-snoRNP complex"/>
    <property type="evidence" value="ECO:0007669"/>
    <property type="project" value="TreeGrafter"/>
</dbReference>
<gene>
    <name evidence="15" type="ORF">A4U43_C09F8470</name>
</gene>
<dbReference type="OMA" id="DINAPLC"/>
<dbReference type="PANTHER" id="PTHR13483:SF3">
    <property type="entry name" value="BOX C_D SNORNA PROTEIN 1"/>
    <property type="match status" value="1"/>
</dbReference>
<dbReference type="SUPFAM" id="SSF144232">
    <property type="entry name" value="HIT/MYND zinc finger-like"/>
    <property type="match status" value="1"/>
</dbReference>
<feature type="domain" description="HIT-type" evidence="14">
    <location>
        <begin position="18"/>
        <end position="52"/>
    </location>
</feature>
<dbReference type="GO" id="GO:0000463">
    <property type="term" value="P:maturation of LSU-rRNA from tricistronic rRNA transcript (SSU-rRNA, 5.8S rRNA, LSU-rRNA)"/>
    <property type="evidence" value="ECO:0007669"/>
    <property type="project" value="TreeGrafter"/>
</dbReference>
<keyword evidence="1" id="KW-1017">Isopeptide bond</keyword>
<evidence type="ECO:0000256" key="3">
    <source>
        <dbReference type="ARBA" id="ARBA00022553"/>
    </source>
</evidence>
<evidence type="ECO:0000256" key="9">
    <source>
        <dbReference type="ARBA" id="ARBA00049654"/>
    </source>
</evidence>
<evidence type="ECO:0000313" key="16">
    <source>
        <dbReference type="Proteomes" id="UP000243459"/>
    </source>
</evidence>
<name>A0A5P1E9F5_ASPOF</name>
<evidence type="ECO:0000256" key="11">
    <source>
        <dbReference type="ARBA" id="ARBA00068630"/>
    </source>
</evidence>
<dbReference type="InterPro" id="IPR007529">
    <property type="entry name" value="Znf_HIT"/>
</dbReference>
<keyword evidence="3" id="KW-0597">Phosphoprotein</keyword>
<dbReference type="AlphaFoldDB" id="A0A5P1E9F5"/>
<comment type="similarity">
    <text evidence="9">Belongs to the BCD1 family.</text>
</comment>
<dbReference type="GO" id="GO:0000492">
    <property type="term" value="P:box C/D snoRNP assembly"/>
    <property type="evidence" value="ECO:0007669"/>
    <property type="project" value="TreeGrafter"/>
</dbReference>
<dbReference type="Proteomes" id="UP000243459">
    <property type="component" value="Chromosome 9"/>
</dbReference>
<sequence>MADVETSPNPDPRTPSLCDECNSTPWKYRCPGCSLKSCSLPCVKSHKSRTNCTGKRNRTEFVPLSQFDDNLLISDYNLLEETKRVTESARRTAGAINGFRGYIGFKLPKSLLMLRSAANRRRTKLLLLPPGMSKRKTNQSRYDCRKNTISWTIEWRFHGTDVVLVDNRVDEHVCLFSVIEKHLAPTPLKNQLSPYRNVQIEDLKFFIRKNPKGLKSPFRELDIKAPIDIQLANVVILEYPVIFVYLPSHSYDFEVEKCVTLSSKKEESPRPFDRKLSPKGNLFIEEEIEEGEVFPDTIVTDLRGQMNSLTSPNTQIPREAANGLRPHSFQKNEAKRNCNGAGILHDYNMQVSSTIAEGSVPLVSPVEKGDMYSNRLLNSLETSGNATFDFQQELRDAYSDLIGEINPDDFLCLDDGFNGMDNLEVFLGEEELEEGEIPN</sequence>
<comment type="subunit">
    <text evidence="10">Interacts with FBL, SNU13, NOP58, NUFIP1, RUVBL1, RUVBL2 and TAF9. Interacts (via HIT-type zinc finger) with the RUVBL1/RUVBL2 complex in the presence of ADP.</text>
</comment>
<keyword evidence="2" id="KW-0690">Ribosome biogenesis</keyword>
<evidence type="ECO:0000256" key="10">
    <source>
        <dbReference type="ARBA" id="ARBA00061949"/>
    </source>
</evidence>
<keyword evidence="7" id="KW-0832">Ubl conjugation</keyword>
<dbReference type="FunFam" id="3.30.60.190:FF:000001">
    <property type="entry name" value="box C/D snoRNA protein 1"/>
    <property type="match status" value="1"/>
</dbReference>